<sequence length="209" mass="22501">MVFRKDTKVDAFQRQISALRQQLGDGESGPVVADSRNDLTRAYETVDINPRESRPNPSFVASRDEFAPLEADPPVFPSPAFDQQTSVIAHDAVWNGDLQSTGTVHVHGRVEGSVMARNDVFVADEAEISASIVAENVSVAGLVRGTVRCGNRFEVLPQGRVAGDVFAPVLVVHEGATINGQFKMTEVEDLAPASTPTTSLRRRSARSGS</sequence>
<dbReference type="PANTHER" id="PTHR35024">
    <property type="entry name" value="HYPOTHETICAL CYTOSOLIC PROTEIN"/>
    <property type="match status" value="1"/>
</dbReference>
<dbReference type="PANTHER" id="PTHR35024:SF4">
    <property type="entry name" value="POLYMER-FORMING CYTOSKELETAL PROTEIN"/>
    <property type="match status" value="1"/>
</dbReference>
<accession>A0A6J4VPH9</accession>
<evidence type="ECO:0008006" key="3">
    <source>
        <dbReference type="Google" id="ProtNLM"/>
    </source>
</evidence>
<organism evidence="2">
    <name type="scientific">uncultured Thermomicrobiales bacterium</name>
    <dbReference type="NCBI Taxonomy" id="1645740"/>
    <lineage>
        <taxon>Bacteria</taxon>
        <taxon>Pseudomonadati</taxon>
        <taxon>Thermomicrobiota</taxon>
        <taxon>Thermomicrobia</taxon>
        <taxon>Thermomicrobiales</taxon>
        <taxon>environmental samples</taxon>
    </lineage>
</organism>
<dbReference type="Pfam" id="PF04519">
    <property type="entry name" value="Bactofilin"/>
    <property type="match status" value="1"/>
</dbReference>
<evidence type="ECO:0000256" key="1">
    <source>
        <dbReference type="ARBA" id="ARBA00044755"/>
    </source>
</evidence>
<dbReference type="EMBL" id="CADCWF010000333">
    <property type="protein sequence ID" value="CAA9579440.1"/>
    <property type="molecule type" value="Genomic_DNA"/>
</dbReference>
<comment type="similarity">
    <text evidence="1">Belongs to the bactofilin family.</text>
</comment>
<evidence type="ECO:0000313" key="2">
    <source>
        <dbReference type="EMBL" id="CAA9579440.1"/>
    </source>
</evidence>
<name>A0A6J4VPH9_9BACT</name>
<proteinExistence type="inferred from homology"/>
<dbReference type="InterPro" id="IPR007607">
    <property type="entry name" value="BacA/B"/>
</dbReference>
<reference evidence="2" key="1">
    <citation type="submission" date="2020-02" db="EMBL/GenBank/DDBJ databases">
        <authorList>
            <person name="Meier V. D."/>
        </authorList>
    </citation>
    <scope>NUCLEOTIDE SEQUENCE</scope>
    <source>
        <strain evidence="2">AVDCRST_MAG59</strain>
    </source>
</reference>
<gene>
    <name evidence="2" type="ORF">AVDCRST_MAG59-4554</name>
</gene>
<protein>
    <recommendedName>
        <fullName evidence="3">Polymer-forming bactofilin</fullName>
    </recommendedName>
</protein>
<dbReference type="AlphaFoldDB" id="A0A6J4VPH9"/>